<feature type="region of interest" description="Disordered" evidence="3">
    <location>
        <begin position="581"/>
        <end position="612"/>
    </location>
</feature>
<sequence>MSASPHSPSNRRLDKRARSNEPAGVVDSATATQTPREIPPAPDSQIRHRTIASRSSAPMSFDRHAYAPAAPMRPFRTYQPAETDRVADDNRLLHTKVTEHPGRIRGNVTKSEFSFELRSASIALVEANDSANGRKILGQQPPELQRQSCAIKQQKVISATANHVISDGHRIVNFDFHAHQRDSENIAWSERFLQDGATVICADIDEAGLQEMQQRGALIFSTDVSIERNVEALVKFAIQETGRIDVLFNNAGFGTNRPFAEVKKNEFERHIAVHLFGTVYGMRYALPYMLAAGYGRIINTVSRAAEICGPRNAAYSAAKAGIWSTTRSVQQEYKDVDILINMLIPGPTNTAIWGRPMPQMQSPEVTYPTAKMLATLPADGPRGKAMSVMQRLNDRPVIVTGGGSGIGKGTCRRLAEEGAKIGILDRRFELAQSVAQEIQASGGEAIAVACDVTREDQVKSAVNQVASHYGGLYGMVANAGTSGVGWIHETTLADWQFVLDVNLNGAFLAAKYAIPHMIAGGRGSYVVTSSIAGSVIGPAGSNASYAVSKAAVIQLAKQIAVDYGPQGIRANAIQPSGVAESNLSAHAREDREAQTTPAAVLPRGRPYQPISRQGDPYADYGATIAFLLSDDSGFITGTSILIDGGLTAT</sequence>
<organism evidence="4 5">
    <name type="scientific">Symbiodinium pilosum</name>
    <name type="common">Dinoflagellate</name>
    <dbReference type="NCBI Taxonomy" id="2952"/>
    <lineage>
        <taxon>Eukaryota</taxon>
        <taxon>Sar</taxon>
        <taxon>Alveolata</taxon>
        <taxon>Dinophyceae</taxon>
        <taxon>Suessiales</taxon>
        <taxon>Symbiodiniaceae</taxon>
        <taxon>Symbiodinium</taxon>
    </lineage>
</organism>
<keyword evidence="5" id="KW-1185">Reference proteome</keyword>
<comment type="caution">
    <text evidence="4">The sequence shown here is derived from an EMBL/GenBank/DDBJ whole genome shotgun (WGS) entry which is preliminary data.</text>
</comment>
<dbReference type="GO" id="GO:0016491">
    <property type="term" value="F:oxidoreductase activity"/>
    <property type="evidence" value="ECO:0007669"/>
    <property type="project" value="UniProtKB-KW"/>
</dbReference>
<evidence type="ECO:0000313" key="4">
    <source>
        <dbReference type="EMBL" id="CAE7635102.1"/>
    </source>
</evidence>
<dbReference type="Proteomes" id="UP000649617">
    <property type="component" value="Unassembled WGS sequence"/>
</dbReference>
<name>A0A812VDL2_SYMPI</name>
<dbReference type="PANTHER" id="PTHR43669">
    <property type="entry name" value="5-KETO-D-GLUCONATE 5-REDUCTASE"/>
    <property type="match status" value="1"/>
</dbReference>
<dbReference type="PRINTS" id="PR00081">
    <property type="entry name" value="GDHRDH"/>
</dbReference>
<dbReference type="AlphaFoldDB" id="A0A812VDL2"/>
<feature type="compositionally biased region" description="Polar residues" evidence="3">
    <location>
        <begin position="1"/>
        <end position="10"/>
    </location>
</feature>
<keyword evidence="2" id="KW-0560">Oxidoreductase</keyword>
<dbReference type="PANTHER" id="PTHR43669:SF8">
    <property type="entry name" value="SHORT-CHAIN TYPE DEHYDROGENASE_REDUCTASE-RELATED"/>
    <property type="match status" value="1"/>
</dbReference>
<proteinExistence type="inferred from homology"/>
<dbReference type="Pfam" id="PF00106">
    <property type="entry name" value="adh_short"/>
    <property type="match status" value="1"/>
</dbReference>
<dbReference type="Gene3D" id="3.40.50.720">
    <property type="entry name" value="NAD(P)-binding Rossmann-like Domain"/>
    <property type="match status" value="2"/>
</dbReference>
<protein>
    <submittedName>
        <fullName evidence="4">LinB protein</fullName>
    </submittedName>
</protein>
<dbReference type="OrthoDB" id="1393670at2759"/>
<evidence type="ECO:0000256" key="2">
    <source>
        <dbReference type="ARBA" id="ARBA00023002"/>
    </source>
</evidence>
<reference evidence="4" key="1">
    <citation type="submission" date="2021-02" db="EMBL/GenBank/DDBJ databases">
        <authorList>
            <person name="Dougan E. K."/>
            <person name="Rhodes N."/>
            <person name="Thang M."/>
            <person name="Chan C."/>
        </authorList>
    </citation>
    <scope>NUCLEOTIDE SEQUENCE</scope>
</reference>
<feature type="region of interest" description="Disordered" evidence="3">
    <location>
        <begin position="1"/>
        <end position="61"/>
    </location>
</feature>
<evidence type="ECO:0000313" key="5">
    <source>
        <dbReference type="Proteomes" id="UP000649617"/>
    </source>
</evidence>
<dbReference type="Pfam" id="PF13561">
    <property type="entry name" value="adh_short_C2"/>
    <property type="match status" value="1"/>
</dbReference>
<dbReference type="FunFam" id="3.40.50.720:FF:000084">
    <property type="entry name" value="Short-chain dehydrogenase reductase"/>
    <property type="match status" value="1"/>
</dbReference>
<dbReference type="EMBL" id="CAJNIZ010042748">
    <property type="protein sequence ID" value="CAE7635102.1"/>
    <property type="molecule type" value="Genomic_DNA"/>
</dbReference>
<dbReference type="CDD" id="cd05233">
    <property type="entry name" value="SDR_c"/>
    <property type="match status" value="2"/>
</dbReference>
<dbReference type="PROSITE" id="PS00061">
    <property type="entry name" value="ADH_SHORT"/>
    <property type="match status" value="1"/>
</dbReference>
<dbReference type="InterPro" id="IPR002347">
    <property type="entry name" value="SDR_fam"/>
</dbReference>
<comment type="similarity">
    <text evidence="1">Belongs to the short-chain dehydrogenases/reductases (SDR) family.</text>
</comment>
<evidence type="ECO:0000256" key="3">
    <source>
        <dbReference type="SAM" id="MobiDB-lite"/>
    </source>
</evidence>
<dbReference type="InterPro" id="IPR020904">
    <property type="entry name" value="Sc_DH/Rdtase_CS"/>
</dbReference>
<accession>A0A812VDL2</accession>
<dbReference type="SUPFAM" id="SSF51735">
    <property type="entry name" value="NAD(P)-binding Rossmann-fold domains"/>
    <property type="match status" value="2"/>
</dbReference>
<evidence type="ECO:0000256" key="1">
    <source>
        <dbReference type="ARBA" id="ARBA00006484"/>
    </source>
</evidence>
<dbReference type="PRINTS" id="PR00080">
    <property type="entry name" value="SDRFAMILY"/>
</dbReference>
<dbReference type="InterPro" id="IPR036291">
    <property type="entry name" value="NAD(P)-bd_dom_sf"/>
</dbReference>
<gene>
    <name evidence="4" type="primary">linB</name>
    <name evidence="4" type="ORF">SPIL2461_LOCUS16716</name>
</gene>